<keyword evidence="4 6" id="KW-1133">Transmembrane helix</keyword>
<dbReference type="PANTHER" id="PTHR43791:SF20">
    <property type="entry name" value="TRANSPORTER, PUTATIVE (AFU_ORTHOLOGUE AFUA_3G14670)-RELATED"/>
    <property type="match status" value="1"/>
</dbReference>
<feature type="transmembrane region" description="Helical" evidence="6">
    <location>
        <begin position="199"/>
        <end position="221"/>
    </location>
</feature>
<feature type="transmembrane region" description="Helical" evidence="6">
    <location>
        <begin position="112"/>
        <end position="132"/>
    </location>
</feature>
<evidence type="ECO:0000256" key="5">
    <source>
        <dbReference type="ARBA" id="ARBA00023136"/>
    </source>
</evidence>
<gene>
    <name evidence="8" type="ORF">CDD81_317</name>
</gene>
<dbReference type="GO" id="GO:0016020">
    <property type="term" value="C:membrane"/>
    <property type="evidence" value="ECO:0007669"/>
    <property type="project" value="UniProtKB-SubCell"/>
</dbReference>
<feature type="transmembrane region" description="Helical" evidence="6">
    <location>
        <begin position="461"/>
        <end position="481"/>
    </location>
</feature>
<dbReference type="Proteomes" id="UP000226192">
    <property type="component" value="Unassembled WGS sequence"/>
</dbReference>
<sequence>MHQLSQSSTMQNYLVARKEESGRCKGRIIVLNQHPRARGGIESQQVSGGFDNRDAIWRHEFERKLVRRIDLHLMPFLILMFLLNFLDRSNLSQARQGSLEQDLGMSGTDFNLATSIFFVGYLVMQLPSNVVITRVRPSLYLATAVLLWGLVSTCNAAARSFHHLVIIRFFLGFVEAPFFPGAVFLMSSWYTRAELTRRIAWFYCGNTLASMFGGLVAYGILKNLSGLGGIAGWRWLFIIEGSTTIAVAIVSAFFLPDYPTTTRWLNSEEREFAAWRLAADIHEADERSTASVWQGLKLAFGDYRLYLFVLLTHMSILSCAFQYFFPTIVQTLGYGHLFTLLLTVPPWFAAFAVSCLVNWTAARTGDRSIHICCLCIIAAIGNIISIASRSTAARFFAMFLMLMGAISAFTIVVSWVAGSFPRPRVKRSVVIAVANLVGNTANIYGSYMYSQDTGPRYLPGGVTNAAICLLTGALAIALRYLHKWENKKLERTENRNGIRSSNNGFRYEY</sequence>
<feature type="transmembrane region" description="Helical" evidence="6">
    <location>
        <begin position="305"/>
        <end position="325"/>
    </location>
</feature>
<evidence type="ECO:0000256" key="6">
    <source>
        <dbReference type="SAM" id="Phobius"/>
    </source>
</evidence>
<evidence type="ECO:0000259" key="7">
    <source>
        <dbReference type="PROSITE" id="PS50850"/>
    </source>
</evidence>
<evidence type="ECO:0000256" key="4">
    <source>
        <dbReference type="ARBA" id="ARBA00022989"/>
    </source>
</evidence>
<dbReference type="OrthoDB" id="2250022at2759"/>
<dbReference type="STRING" id="1399860.A0A2C5Y230"/>
<dbReference type="InterPro" id="IPR036259">
    <property type="entry name" value="MFS_trans_sf"/>
</dbReference>
<comment type="subcellular location">
    <subcellularLocation>
        <location evidence="1">Membrane</location>
        <topology evidence="1">Multi-pass membrane protein</topology>
    </subcellularLocation>
</comment>
<feature type="transmembrane region" description="Helical" evidence="6">
    <location>
        <begin position="337"/>
        <end position="357"/>
    </location>
</feature>
<feature type="transmembrane region" description="Helical" evidence="6">
    <location>
        <begin position="69"/>
        <end position="86"/>
    </location>
</feature>
<protein>
    <recommendedName>
        <fullName evidence="7">Major facilitator superfamily (MFS) profile domain-containing protein</fullName>
    </recommendedName>
</protein>
<dbReference type="AlphaFoldDB" id="A0A2C5Y230"/>
<evidence type="ECO:0000313" key="9">
    <source>
        <dbReference type="Proteomes" id="UP000226192"/>
    </source>
</evidence>
<dbReference type="SUPFAM" id="SSF103473">
    <property type="entry name" value="MFS general substrate transporter"/>
    <property type="match status" value="1"/>
</dbReference>
<accession>A0A2C5Y230</accession>
<evidence type="ECO:0000313" key="8">
    <source>
        <dbReference type="EMBL" id="PHH61470.1"/>
    </source>
</evidence>
<keyword evidence="2" id="KW-0813">Transport</keyword>
<feature type="transmembrane region" description="Helical" evidence="6">
    <location>
        <begin position="164"/>
        <end position="187"/>
    </location>
</feature>
<feature type="transmembrane region" description="Helical" evidence="6">
    <location>
        <begin position="393"/>
        <end position="417"/>
    </location>
</feature>
<name>A0A2C5Y230_9HYPO</name>
<keyword evidence="5 6" id="KW-0472">Membrane</keyword>
<feature type="transmembrane region" description="Helical" evidence="6">
    <location>
        <begin position="369"/>
        <end position="387"/>
    </location>
</feature>
<dbReference type="Pfam" id="PF07690">
    <property type="entry name" value="MFS_1"/>
    <property type="match status" value="1"/>
</dbReference>
<dbReference type="FunFam" id="1.20.1250.20:FF:000057">
    <property type="entry name" value="MFS general substrate transporter"/>
    <property type="match status" value="1"/>
</dbReference>
<proteinExistence type="predicted"/>
<evidence type="ECO:0000256" key="1">
    <source>
        <dbReference type="ARBA" id="ARBA00004141"/>
    </source>
</evidence>
<feature type="transmembrane region" description="Helical" evidence="6">
    <location>
        <begin position="233"/>
        <end position="255"/>
    </location>
</feature>
<dbReference type="InterPro" id="IPR020846">
    <property type="entry name" value="MFS_dom"/>
</dbReference>
<evidence type="ECO:0000256" key="3">
    <source>
        <dbReference type="ARBA" id="ARBA00022692"/>
    </source>
</evidence>
<reference evidence="8 9" key="1">
    <citation type="submission" date="2017-06" db="EMBL/GenBank/DDBJ databases">
        <title>Ant-infecting Ophiocordyceps genomes reveal a high diversity of potential behavioral manipulation genes and a possible major role for enterotoxins.</title>
        <authorList>
            <person name="De Bekker C."/>
            <person name="Evans H.C."/>
            <person name="Brachmann A."/>
            <person name="Hughes D.P."/>
        </authorList>
    </citation>
    <scope>NUCLEOTIDE SEQUENCE [LARGE SCALE GENOMIC DNA]</scope>
    <source>
        <strain evidence="8 9">Map64</strain>
    </source>
</reference>
<dbReference type="Gene3D" id="1.20.1250.20">
    <property type="entry name" value="MFS general substrate transporter like domains"/>
    <property type="match status" value="2"/>
</dbReference>
<dbReference type="FunFam" id="1.20.1250.20:FF:000013">
    <property type="entry name" value="MFS general substrate transporter"/>
    <property type="match status" value="1"/>
</dbReference>
<feature type="domain" description="Major facilitator superfamily (MFS) profile" evidence="7">
    <location>
        <begin position="73"/>
        <end position="483"/>
    </location>
</feature>
<dbReference type="PANTHER" id="PTHR43791">
    <property type="entry name" value="PERMEASE-RELATED"/>
    <property type="match status" value="1"/>
</dbReference>
<feature type="transmembrane region" description="Helical" evidence="6">
    <location>
        <begin position="429"/>
        <end position="449"/>
    </location>
</feature>
<organism evidence="8 9">
    <name type="scientific">Ophiocordyceps australis</name>
    <dbReference type="NCBI Taxonomy" id="1399860"/>
    <lineage>
        <taxon>Eukaryota</taxon>
        <taxon>Fungi</taxon>
        <taxon>Dikarya</taxon>
        <taxon>Ascomycota</taxon>
        <taxon>Pezizomycotina</taxon>
        <taxon>Sordariomycetes</taxon>
        <taxon>Hypocreomycetidae</taxon>
        <taxon>Hypocreales</taxon>
        <taxon>Ophiocordycipitaceae</taxon>
        <taxon>Ophiocordyceps</taxon>
    </lineage>
</organism>
<dbReference type="EMBL" id="NJET01000102">
    <property type="protein sequence ID" value="PHH61470.1"/>
    <property type="molecule type" value="Genomic_DNA"/>
</dbReference>
<evidence type="ECO:0000256" key="2">
    <source>
        <dbReference type="ARBA" id="ARBA00022448"/>
    </source>
</evidence>
<feature type="transmembrane region" description="Helical" evidence="6">
    <location>
        <begin position="139"/>
        <end position="158"/>
    </location>
</feature>
<keyword evidence="9" id="KW-1185">Reference proteome</keyword>
<dbReference type="PROSITE" id="PS50850">
    <property type="entry name" value="MFS"/>
    <property type="match status" value="1"/>
</dbReference>
<keyword evidence="3 6" id="KW-0812">Transmembrane</keyword>
<dbReference type="GO" id="GO:0022857">
    <property type="term" value="F:transmembrane transporter activity"/>
    <property type="evidence" value="ECO:0007669"/>
    <property type="project" value="InterPro"/>
</dbReference>
<dbReference type="InterPro" id="IPR011701">
    <property type="entry name" value="MFS"/>
</dbReference>
<comment type="caution">
    <text evidence="8">The sequence shown here is derived from an EMBL/GenBank/DDBJ whole genome shotgun (WGS) entry which is preliminary data.</text>
</comment>